<evidence type="ECO:0000313" key="1">
    <source>
        <dbReference type="EMBL" id="PZP41286.1"/>
    </source>
</evidence>
<accession>A0A2W5G715</accession>
<evidence type="ECO:0000313" key="2">
    <source>
        <dbReference type="Proteomes" id="UP000249645"/>
    </source>
</evidence>
<evidence type="ECO:0008006" key="3">
    <source>
        <dbReference type="Google" id="ProtNLM"/>
    </source>
</evidence>
<name>A0A2W5G715_9SPHI</name>
<reference evidence="1 2" key="1">
    <citation type="submission" date="2017-11" db="EMBL/GenBank/DDBJ databases">
        <title>Infants hospitalized years apart are colonized by the same room-sourced microbial strains.</title>
        <authorList>
            <person name="Brooks B."/>
            <person name="Olm M.R."/>
            <person name="Firek B.A."/>
            <person name="Baker R."/>
            <person name="Thomas B.C."/>
            <person name="Morowitz M.J."/>
            <person name="Banfield J.F."/>
        </authorList>
    </citation>
    <scope>NUCLEOTIDE SEQUENCE [LARGE SCALE GENOMIC DNA]</scope>
    <source>
        <strain evidence="1">S2_009_000_R2_76</strain>
    </source>
</reference>
<sequence>MFLYHIVSAQTEKKFDTANVKNVRWQSGLLTFNDYKTIDSKTEKDDPTGYAASTSSRMAYHIWYKNKNIKFWVQNYFSYDESSMKSWAKENAKVLNHEQGHFDINEIYCRKFILKLKTLSLTSSFNEEIIELFDKIVEQVGEFQYQYNRQTEDGKNVELQKLWNEKIKQELDLLPPVDGIIINLKVK</sequence>
<dbReference type="AlphaFoldDB" id="A0A2W5G715"/>
<organism evidence="1 2">
    <name type="scientific">Pseudopedobacter saltans</name>
    <dbReference type="NCBI Taxonomy" id="151895"/>
    <lineage>
        <taxon>Bacteria</taxon>
        <taxon>Pseudomonadati</taxon>
        <taxon>Bacteroidota</taxon>
        <taxon>Sphingobacteriia</taxon>
        <taxon>Sphingobacteriales</taxon>
        <taxon>Sphingobacteriaceae</taxon>
        <taxon>Pseudopedobacter</taxon>
    </lineage>
</organism>
<proteinExistence type="predicted"/>
<protein>
    <recommendedName>
        <fullName evidence="3">DUF922 domain-containing protein</fullName>
    </recommendedName>
</protein>
<gene>
    <name evidence="1" type="ORF">DI598_18420</name>
</gene>
<dbReference type="InterPro" id="IPR010321">
    <property type="entry name" value="DUF922"/>
</dbReference>
<dbReference type="EMBL" id="QFOI01000530">
    <property type="protein sequence ID" value="PZP41286.1"/>
    <property type="molecule type" value="Genomic_DNA"/>
</dbReference>
<dbReference type="Proteomes" id="UP000249645">
    <property type="component" value="Unassembled WGS sequence"/>
</dbReference>
<comment type="caution">
    <text evidence="1">The sequence shown here is derived from an EMBL/GenBank/DDBJ whole genome shotgun (WGS) entry which is preliminary data.</text>
</comment>
<dbReference type="Pfam" id="PF06037">
    <property type="entry name" value="DUF922"/>
    <property type="match status" value="1"/>
</dbReference>